<sequence length="187" mass="19315">MKNAASVQLVNIESLPAEAPLPTTAPKPSGISIATATPVDTLGSTAAARSLRPTTTAAVSRLPLTQATLLRMGQLALSADHRAASLEVSVLGMIQITLTEVVTPLSTTIDALDARIATTTRHGDRPKHAADPESEAVTNEEIFEGDAVDDIAETEEIMAEVVVQASFAKAPATGSSEASPSEGHSEH</sequence>
<evidence type="ECO:0008006" key="3">
    <source>
        <dbReference type="Google" id="ProtNLM"/>
    </source>
</evidence>
<evidence type="ECO:0000313" key="2">
    <source>
        <dbReference type="Proteomes" id="UP000011115"/>
    </source>
</evidence>
<reference evidence="2" key="1">
    <citation type="journal article" date="2011" name="Nature">
        <title>Genome sequence and analysis of the tuber crop potato.</title>
        <authorList>
            <consortium name="The Potato Genome Sequencing Consortium"/>
        </authorList>
    </citation>
    <scope>NUCLEOTIDE SEQUENCE [LARGE SCALE GENOMIC DNA]</scope>
    <source>
        <strain evidence="2">cv. DM1-3 516 R44</strain>
    </source>
</reference>
<dbReference type="EnsemblPlants" id="PGSC0003DMT400094798">
    <property type="protein sequence ID" value="PGSC0003DMT400094798"/>
    <property type="gene ID" value="PGSC0003DMG400044369"/>
</dbReference>
<evidence type="ECO:0000313" key="1">
    <source>
        <dbReference type="EnsemblPlants" id="PGSC0003DMT400094798"/>
    </source>
</evidence>
<dbReference type="InParanoid" id="M1DUX0"/>
<proteinExistence type="predicted"/>
<dbReference type="HOGENOM" id="CLU_029307_2_1_1"/>
<dbReference type="PaxDb" id="4113-PGSC0003DMT400094798"/>
<dbReference type="AlphaFoldDB" id="M1DUX0"/>
<accession>M1DUX0</accession>
<reference evidence="1" key="2">
    <citation type="submission" date="2015-06" db="UniProtKB">
        <authorList>
            <consortium name="EnsemblPlants"/>
        </authorList>
    </citation>
    <scope>IDENTIFICATION</scope>
    <source>
        <strain evidence="1">DM1-3 516 R44</strain>
    </source>
</reference>
<keyword evidence="2" id="KW-1185">Reference proteome</keyword>
<protein>
    <recommendedName>
        <fullName evidence="3">Polyprotein protein</fullName>
    </recommendedName>
</protein>
<name>M1DUX0_SOLTU</name>
<dbReference type="Proteomes" id="UP000011115">
    <property type="component" value="Unassembled WGS sequence"/>
</dbReference>
<dbReference type="Gramene" id="PGSC0003DMT400094798">
    <property type="protein sequence ID" value="PGSC0003DMT400094798"/>
    <property type="gene ID" value="PGSC0003DMG400044369"/>
</dbReference>
<organism evidence="1 2">
    <name type="scientific">Solanum tuberosum</name>
    <name type="common">Potato</name>
    <dbReference type="NCBI Taxonomy" id="4113"/>
    <lineage>
        <taxon>Eukaryota</taxon>
        <taxon>Viridiplantae</taxon>
        <taxon>Streptophyta</taxon>
        <taxon>Embryophyta</taxon>
        <taxon>Tracheophyta</taxon>
        <taxon>Spermatophyta</taxon>
        <taxon>Magnoliopsida</taxon>
        <taxon>eudicotyledons</taxon>
        <taxon>Gunneridae</taxon>
        <taxon>Pentapetalae</taxon>
        <taxon>asterids</taxon>
        <taxon>lamiids</taxon>
        <taxon>Solanales</taxon>
        <taxon>Solanaceae</taxon>
        <taxon>Solanoideae</taxon>
        <taxon>Solaneae</taxon>
        <taxon>Solanum</taxon>
    </lineage>
</organism>